<evidence type="ECO:0000313" key="2">
    <source>
        <dbReference type="Proteomes" id="UP000238479"/>
    </source>
</evidence>
<name>A0A2P6QGX4_ROSCH</name>
<sequence>MKSVDGIVPDSKALLLLEVTQCVFSSINPTSPRYSRRKSDDRILLVRYLSVILSPASG</sequence>
<protein>
    <submittedName>
        <fullName evidence="1">Uncharacterized protein</fullName>
    </submittedName>
</protein>
<evidence type="ECO:0000313" key="1">
    <source>
        <dbReference type="EMBL" id="PRQ33426.1"/>
    </source>
</evidence>
<reference evidence="1 2" key="1">
    <citation type="journal article" date="2018" name="Nat. Genet.">
        <title>The Rosa genome provides new insights in the design of modern roses.</title>
        <authorList>
            <person name="Bendahmane M."/>
        </authorList>
    </citation>
    <scope>NUCLEOTIDE SEQUENCE [LARGE SCALE GENOMIC DNA]</scope>
    <source>
        <strain evidence="2">cv. Old Blush</strain>
    </source>
</reference>
<organism evidence="1 2">
    <name type="scientific">Rosa chinensis</name>
    <name type="common">China rose</name>
    <dbReference type="NCBI Taxonomy" id="74649"/>
    <lineage>
        <taxon>Eukaryota</taxon>
        <taxon>Viridiplantae</taxon>
        <taxon>Streptophyta</taxon>
        <taxon>Embryophyta</taxon>
        <taxon>Tracheophyta</taxon>
        <taxon>Spermatophyta</taxon>
        <taxon>Magnoliopsida</taxon>
        <taxon>eudicotyledons</taxon>
        <taxon>Gunneridae</taxon>
        <taxon>Pentapetalae</taxon>
        <taxon>rosids</taxon>
        <taxon>fabids</taxon>
        <taxon>Rosales</taxon>
        <taxon>Rosaceae</taxon>
        <taxon>Rosoideae</taxon>
        <taxon>Rosoideae incertae sedis</taxon>
        <taxon>Rosa</taxon>
    </lineage>
</organism>
<dbReference type="EMBL" id="PDCK01000043">
    <property type="protein sequence ID" value="PRQ33426.1"/>
    <property type="molecule type" value="Genomic_DNA"/>
</dbReference>
<gene>
    <name evidence="1" type="ORF">RchiOBHm_Chr5g0057491</name>
</gene>
<accession>A0A2P6QGX4</accession>
<proteinExistence type="predicted"/>
<dbReference type="AlphaFoldDB" id="A0A2P6QGX4"/>
<comment type="caution">
    <text evidence="1">The sequence shown here is derived from an EMBL/GenBank/DDBJ whole genome shotgun (WGS) entry which is preliminary data.</text>
</comment>
<dbReference type="Gramene" id="PRQ33426">
    <property type="protein sequence ID" value="PRQ33426"/>
    <property type="gene ID" value="RchiOBHm_Chr5g0057491"/>
</dbReference>
<dbReference type="Proteomes" id="UP000238479">
    <property type="component" value="Chromosome 5"/>
</dbReference>
<keyword evidence="2" id="KW-1185">Reference proteome</keyword>